<evidence type="ECO:0000259" key="5">
    <source>
        <dbReference type="Pfam" id="PF14833"/>
    </source>
</evidence>
<dbReference type="EMBL" id="QHHQ01000002">
    <property type="protein sequence ID" value="RAI02459.1"/>
    <property type="molecule type" value="Genomic_DNA"/>
</dbReference>
<dbReference type="SUPFAM" id="SSF51735">
    <property type="entry name" value="NAD(P)-binding Rossmann-fold domains"/>
    <property type="match status" value="1"/>
</dbReference>
<dbReference type="GO" id="GO:0050661">
    <property type="term" value="F:NADP binding"/>
    <property type="evidence" value="ECO:0007669"/>
    <property type="project" value="InterPro"/>
</dbReference>
<gene>
    <name evidence="6" type="ORF">DLJ53_13990</name>
</gene>
<organism evidence="6 7">
    <name type="scientific">Acuticoccus sediminis</name>
    <dbReference type="NCBI Taxonomy" id="2184697"/>
    <lineage>
        <taxon>Bacteria</taxon>
        <taxon>Pseudomonadati</taxon>
        <taxon>Pseudomonadota</taxon>
        <taxon>Alphaproteobacteria</taxon>
        <taxon>Hyphomicrobiales</taxon>
        <taxon>Amorphaceae</taxon>
        <taxon>Acuticoccus</taxon>
    </lineage>
</organism>
<dbReference type="InterPro" id="IPR006115">
    <property type="entry name" value="6PGDH_NADP-bd"/>
</dbReference>
<dbReference type="GO" id="GO:0016491">
    <property type="term" value="F:oxidoreductase activity"/>
    <property type="evidence" value="ECO:0007669"/>
    <property type="project" value="UniProtKB-KW"/>
</dbReference>
<dbReference type="InterPro" id="IPR029154">
    <property type="entry name" value="HIBADH-like_NADP-bd"/>
</dbReference>
<dbReference type="Pfam" id="PF03446">
    <property type="entry name" value="NAD_binding_2"/>
    <property type="match status" value="1"/>
</dbReference>
<dbReference type="InterPro" id="IPR013328">
    <property type="entry name" value="6PGD_dom2"/>
</dbReference>
<evidence type="ECO:0000313" key="6">
    <source>
        <dbReference type="EMBL" id="RAI02459.1"/>
    </source>
</evidence>
<reference evidence="6 7" key="1">
    <citation type="submission" date="2018-05" db="EMBL/GenBank/DDBJ databases">
        <title>Acuticoccus sediminis sp. nov., isolated from deep-sea sediment of Indian Ocean.</title>
        <authorList>
            <person name="Liu X."/>
            <person name="Lai Q."/>
            <person name="Du Y."/>
            <person name="Sun F."/>
            <person name="Zhang X."/>
            <person name="Wang S."/>
            <person name="Shao Z."/>
        </authorList>
    </citation>
    <scope>NUCLEOTIDE SEQUENCE [LARGE SCALE GENOMIC DNA]</scope>
    <source>
        <strain evidence="6 7">PTG4-2</strain>
    </source>
</reference>
<keyword evidence="1" id="KW-0560">Oxidoreductase</keyword>
<dbReference type="InterPro" id="IPR008927">
    <property type="entry name" value="6-PGluconate_DH-like_C_sf"/>
</dbReference>
<dbReference type="PANTHER" id="PTHR43060">
    <property type="entry name" value="3-HYDROXYISOBUTYRATE DEHYDROGENASE-LIKE 1, MITOCHONDRIAL-RELATED"/>
    <property type="match status" value="1"/>
</dbReference>
<evidence type="ECO:0000256" key="1">
    <source>
        <dbReference type="ARBA" id="ARBA00023002"/>
    </source>
</evidence>
<dbReference type="GO" id="GO:0051287">
    <property type="term" value="F:NAD binding"/>
    <property type="evidence" value="ECO:0007669"/>
    <property type="project" value="InterPro"/>
</dbReference>
<protein>
    <submittedName>
        <fullName evidence="6">NAD(P)-dependent oxidoreductase</fullName>
    </submittedName>
</protein>
<evidence type="ECO:0000313" key="7">
    <source>
        <dbReference type="Proteomes" id="UP000249590"/>
    </source>
</evidence>
<accession>A0A8B2NVD6</accession>
<feature type="domain" description="6-phosphogluconate dehydrogenase NADP-binding" evidence="4">
    <location>
        <begin position="5"/>
        <end position="161"/>
    </location>
</feature>
<dbReference type="AlphaFoldDB" id="A0A8B2NVD6"/>
<comment type="caution">
    <text evidence="6">The sequence shown here is derived from an EMBL/GenBank/DDBJ whole genome shotgun (WGS) entry which is preliminary data.</text>
</comment>
<dbReference type="SUPFAM" id="SSF48179">
    <property type="entry name" value="6-phosphogluconate dehydrogenase C-terminal domain-like"/>
    <property type="match status" value="1"/>
</dbReference>
<dbReference type="OrthoDB" id="9812907at2"/>
<keyword evidence="2" id="KW-0520">NAD</keyword>
<dbReference type="Pfam" id="PF14833">
    <property type="entry name" value="NAD_binding_11"/>
    <property type="match status" value="1"/>
</dbReference>
<evidence type="ECO:0000256" key="3">
    <source>
        <dbReference type="PIRSR" id="PIRSR000103-1"/>
    </source>
</evidence>
<dbReference type="PIRSF" id="PIRSF000103">
    <property type="entry name" value="HIBADH"/>
    <property type="match status" value="1"/>
</dbReference>
<dbReference type="Proteomes" id="UP000249590">
    <property type="component" value="Unassembled WGS sequence"/>
</dbReference>
<keyword evidence="7" id="KW-1185">Reference proteome</keyword>
<feature type="active site" evidence="3">
    <location>
        <position position="170"/>
    </location>
</feature>
<name>A0A8B2NVD6_9HYPH</name>
<dbReference type="Gene3D" id="3.40.50.720">
    <property type="entry name" value="NAD(P)-binding Rossmann-like Domain"/>
    <property type="match status" value="1"/>
</dbReference>
<dbReference type="PANTHER" id="PTHR43060:SF15">
    <property type="entry name" value="3-HYDROXYISOBUTYRATE DEHYDROGENASE-LIKE 1, MITOCHONDRIAL-RELATED"/>
    <property type="match status" value="1"/>
</dbReference>
<proteinExistence type="predicted"/>
<dbReference type="Gene3D" id="1.10.1040.10">
    <property type="entry name" value="N-(1-d-carboxylethyl)-l-norvaline Dehydrogenase, domain 2"/>
    <property type="match status" value="1"/>
</dbReference>
<evidence type="ECO:0000256" key="2">
    <source>
        <dbReference type="ARBA" id="ARBA00023027"/>
    </source>
</evidence>
<dbReference type="InterPro" id="IPR036291">
    <property type="entry name" value="NAD(P)-bd_dom_sf"/>
</dbReference>
<evidence type="ECO:0000259" key="4">
    <source>
        <dbReference type="Pfam" id="PF03446"/>
    </source>
</evidence>
<feature type="domain" description="3-hydroxyisobutyrate dehydrogenase-like NAD-binding" evidence="5">
    <location>
        <begin position="164"/>
        <end position="258"/>
    </location>
</feature>
<sequence length="287" mass="30495">MDMMRIGFLGPGLMGTGMAMSLARAHPVITTLHRNRAHEGRLLGAGITVLASVEAVAEQADVLFLCLPNADVVRDVVERVRGVLTPGAMIVDTSTSLPSVTREIAVDLSHSRIALIDAPVTGGPAESEAGTLVSMVGASETDFARVEPFLQLTSKTIVRMGPPGTGHAAKLINNFITQGQAALTVEAMRRCDSVGVDMTRMVEVISASGSRSGTFMAIMPPVVAGHYDGLKFSLENAAKDVRYARAMFADAGVPSRLIEDGLAAFFDAETRDWPPETYVSGLMRKRP</sequence>
<dbReference type="InterPro" id="IPR015815">
    <property type="entry name" value="HIBADH-related"/>
</dbReference>